<evidence type="ECO:0000259" key="8">
    <source>
        <dbReference type="PROSITE" id="PS51072"/>
    </source>
</evidence>
<evidence type="ECO:0000256" key="2">
    <source>
        <dbReference type="ARBA" id="ARBA00005324"/>
    </source>
</evidence>
<dbReference type="Proteomes" id="UP001623349">
    <property type="component" value="Unassembled WGS sequence"/>
</dbReference>
<dbReference type="EMBL" id="BAAFST010000005">
    <property type="protein sequence ID" value="GAB1290367.1"/>
    <property type="molecule type" value="Genomic_DNA"/>
</dbReference>
<feature type="region of interest" description="Disordered" evidence="7">
    <location>
        <begin position="323"/>
        <end position="342"/>
    </location>
</feature>
<organism evidence="9 10">
    <name type="scientific">Apodemus speciosus</name>
    <name type="common">Large Japanese field mouse</name>
    <dbReference type="NCBI Taxonomy" id="105296"/>
    <lineage>
        <taxon>Eukaryota</taxon>
        <taxon>Metazoa</taxon>
        <taxon>Chordata</taxon>
        <taxon>Craniata</taxon>
        <taxon>Vertebrata</taxon>
        <taxon>Euteleostomi</taxon>
        <taxon>Mammalia</taxon>
        <taxon>Eutheria</taxon>
        <taxon>Euarchontoglires</taxon>
        <taxon>Glires</taxon>
        <taxon>Rodentia</taxon>
        <taxon>Myomorpha</taxon>
        <taxon>Muroidea</taxon>
        <taxon>Muridae</taxon>
        <taxon>Murinae</taxon>
        <taxon>Apodemus</taxon>
    </lineage>
</organism>
<dbReference type="Gene3D" id="3.30.450.60">
    <property type="match status" value="1"/>
</dbReference>
<dbReference type="Pfam" id="PF01217">
    <property type="entry name" value="Clat_adaptor_s"/>
    <property type="match status" value="1"/>
</dbReference>
<evidence type="ECO:0000313" key="9">
    <source>
        <dbReference type="EMBL" id="GAB1290367.1"/>
    </source>
</evidence>
<proteinExistence type="inferred from homology"/>
<comment type="subcellular location">
    <subcellularLocation>
        <location evidence="1">Endomembrane system</location>
        <topology evidence="1">Peripheral membrane protein</topology>
    </subcellularLocation>
</comment>
<evidence type="ECO:0000256" key="3">
    <source>
        <dbReference type="ARBA" id="ARBA00022448"/>
    </source>
</evidence>
<dbReference type="SUPFAM" id="SSF64356">
    <property type="entry name" value="SNARE-like"/>
    <property type="match status" value="1"/>
</dbReference>
<keyword evidence="10" id="KW-1185">Reference proteome</keyword>
<dbReference type="PROSITE" id="PS51072">
    <property type="entry name" value="MHD"/>
    <property type="match status" value="1"/>
</dbReference>
<evidence type="ECO:0000256" key="4">
    <source>
        <dbReference type="ARBA" id="ARBA00022927"/>
    </source>
</evidence>
<dbReference type="Gene3D" id="2.60.40.1170">
    <property type="entry name" value="Mu homology domain, subdomain B"/>
    <property type="match status" value="2"/>
</dbReference>
<dbReference type="SUPFAM" id="SSF49447">
    <property type="entry name" value="Second domain of Mu2 adaptin subunit (ap50) of ap2 adaptor"/>
    <property type="match status" value="1"/>
</dbReference>
<dbReference type="InterPro" id="IPR011012">
    <property type="entry name" value="Longin-like_dom_sf"/>
</dbReference>
<evidence type="ECO:0000256" key="5">
    <source>
        <dbReference type="ARBA" id="ARBA00023136"/>
    </source>
</evidence>
<sequence length="484" mass="53063">MISQFFILSSKGDPLIYKDFRGDSGGRDVADLFYRKLTGLPGGESPVVMYHDDRHFIHIRHSGLYLVATTSENVSPFSLLELLSRLATLLGDYCGSLNEGTISRNVALVYELLDEVLDYGYVQTTSTEMLRNFIQTEAVVSKPFSLFDLSSVGLFGAETQQNRVAPSSAASRPVLSSRSDQSQKNEVFLDVVERLSVLIASNGSLLKVDVQGEIRLKSFLPSGSEICIGLTEELCVGKSELRGYGPGIRADEVSFHSSVNLDEFESHRILRLQPPQGELTVMRYQLSDDLPSPLPFRLFPSVQWDQGSGRLQVYLKLRCDLPPKRPGSQHSSAPSPAPRGRQVSMLAGQTPWVEPLLHQGSSHLARPLPYPPSSLSQELSSPDQKAELAEGALHWDLPRVQGGSQLSGLFQMDVPGLQGPPSHGPSPSAPLGLGPASLSFELPRHTCSGLQVRFLRLSFSACGNANPHKWVRHLSHSNAYVIRI</sequence>
<feature type="region of interest" description="Disordered" evidence="7">
    <location>
        <begin position="363"/>
        <end position="386"/>
    </location>
</feature>
<dbReference type="InterPro" id="IPR050431">
    <property type="entry name" value="Adaptor_comp_med_subunit"/>
</dbReference>
<dbReference type="PANTHER" id="PTHR10529">
    <property type="entry name" value="AP COMPLEX SUBUNIT MU"/>
    <property type="match status" value="1"/>
</dbReference>
<keyword evidence="3 6" id="KW-0813">Transport</keyword>
<feature type="compositionally biased region" description="Low complexity" evidence="7">
    <location>
        <begin position="373"/>
        <end position="382"/>
    </location>
</feature>
<dbReference type="InterPro" id="IPR036168">
    <property type="entry name" value="AP2_Mu_C_sf"/>
</dbReference>
<dbReference type="InterPro" id="IPR018240">
    <property type="entry name" value="Clathrin_mu_CS"/>
</dbReference>
<evidence type="ECO:0000313" key="10">
    <source>
        <dbReference type="Proteomes" id="UP001623349"/>
    </source>
</evidence>
<feature type="region of interest" description="Disordered" evidence="7">
    <location>
        <begin position="410"/>
        <end position="432"/>
    </location>
</feature>
<reference evidence="9 10" key="1">
    <citation type="submission" date="2024-08" db="EMBL/GenBank/DDBJ databases">
        <title>The draft genome of Apodemus speciosus.</title>
        <authorList>
            <person name="Nabeshima K."/>
            <person name="Suzuki S."/>
            <person name="Onuma M."/>
        </authorList>
    </citation>
    <scope>NUCLEOTIDE SEQUENCE [LARGE SCALE GENOMIC DNA]</scope>
    <source>
        <strain evidence="9">IB14-021</strain>
    </source>
</reference>
<evidence type="ECO:0000256" key="1">
    <source>
        <dbReference type="ARBA" id="ARBA00004184"/>
    </source>
</evidence>
<gene>
    <name evidence="9" type="ORF">APTSU1_000559700</name>
</gene>
<comment type="similarity">
    <text evidence="2 6">Belongs to the adaptor complexes medium subunit family.</text>
</comment>
<dbReference type="Pfam" id="PF00928">
    <property type="entry name" value="Adap_comp_sub"/>
    <property type="match status" value="1"/>
</dbReference>
<dbReference type="InterPro" id="IPR001392">
    <property type="entry name" value="Clathrin_mu"/>
</dbReference>
<protein>
    <submittedName>
        <fullName evidence="9">AP-4 complex subunit mu-1</fullName>
    </submittedName>
</protein>
<accession>A0ABQ0ETJ0</accession>
<comment type="caution">
    <text evidence="9">The sequence shown here is derived from an EMBL/GenBank/DDBJ whole genome shotgun (WGS) entry which is preliminary data.</text>
</comment>
<keyword evidence="4 6" id="KW-0653">Protein transport</keyword>
<feature type="domain" description="MHD" evidence="8">
    <location>
        <begin position="184"/>
        <end position="483"/>
    </location>
</feature>
<dbReference type="InterPro" id="IPR022775">
    <property type="entry name" value="AP_mu_sigma_su"/>
</dbReference>
<dbReference type="CDD" id="cd14838">
    <property type="entry name" value="AP4_Mu_N"/>
    <property type="match status" value="1"/>
</dbReference>
<dbReference type="InterPro" id="IPR028565">
    <property type="entry name" value="MHD"/>
</dbReference>
<dbReference type="PIRSF" id="PIRSF005992">
    <property type="entry name" value="Clathrin_mu"/>
    <property type="match status" value="1"/>
</dbReference>
<keyword evidence="5" id="KW-0472">Membrane</keyword>
<evidence type="ECO:0000256" key="7">
    <source>
        <dbReference type="SAM" id="MobiDB-lite"/>
    </source>
</evidence>
<name>A0ABQ0ETJ0_APOSI</name>
<evidence type="ECO:0000256" key="6">
    <source>
        <dbReference type="PIRNR" id="PIRNR005992"/>
    </source>
</evidence>
<dbReference type="PROSITE" id="PS00991">
    <property type="entry name" value="CLAT_ADAPTOR_M_2"/>
    <property type="match status" value="1"/>
</dbReference>
<dbReference type="PRINTS" id="PR00314">
    <property type="entry name" value="CLATHRINADPT"/>
</dbReference>